<feature type="non-terminal residue" evidence="1">
    <location>
        <position position="243"/>
    </location>
</feature>
<dbReference type="AlphaFoldDB" id="X0XBY1"/>
<accession>X0XBY1</accession>
<feature type="non-terminal residue" evidence="1">
    <location>
        <position position="1"/>
    </location>
</feature>
<dbReference type="EMBL" id="BARS01048104">
    <property type="protein sequence ID" value="GAG32932.1"/>
    <property type="molecule type" value="Genomic_DNA"/>
</dbReference>
<protein>
    <submittedName>
        <fullName evidence="1">Uncharacterized protein</fullName>
    </submittedName>
</protein>
<reference evidence="1" key="1">
    <citation type="journal article" date="2014" name="Front. Microbiol.">
        <title>High frequency of phylogenetically diverse reductive dehalogenase-homologous genes in deep subseafloor sedimentary metagenomes.</title>
        <authorList>
            <person name="Kawai M."/>
            <person name="Futagami T."/>
            <person name="Toyoda A."/>
            <person name="Takaki Y."/>
            <person name="Nishi S."/>
            <person name="Hori S."/>
            <person name="Arai W."/>
            <person name="Tsubouchi T."/>
            <person name="Morono Y."/>
            <person name="Uchiyama I."/>
            <person name="Ito T."/>
            <person name="Fujiyama A."/>
            <person name="Inagaki F."/>
            <person name="Takami H."/>
        </authorList>
    </citation>
    <scope>NUCLEOTIDE SEQUENCE</scope>
    <source>
        <strain evidence="1">Expedition CK06-06</strain>
    </source>
</reference>
<gene>
    <name evidence="1" type="ORF">S01H1_72162</name>
</gene>
<sequence>FATTVIDYTPAPGQFINFSDFNDVSRALGPPSGGGIGSADNSSLVSLGGFGGSITLGFDHTVINDPRNPDGLDFIVFGNAFFNGMDPQIRFAECGHVEISLDANANGQADDPWYLIPGSHITGAAQWETRTWQRTQSFPGNVKYPDETNYPGWPDSYTTDAYRLPSVFEATLISNPDPLNEFTWGYADHTATLILGDMNGNDMTTDPQDDPLIVPEEFYTVPDDPYTVGITPGSGGGDAFDID</sequence>
<proteinExistence type="predicted"/>
<name>X0XBY1_9ZZZZ</name>
<organism evidence="1">
    <name type="scientific">marine sediment metagenome</name>
    <dbReference type="NCBI Taxonomy" id="412755"/>
    <lineage>
        <taxon>unclassified sequences</taxon>
        <taxon>metagenomes</taxon>
        <taxon>ecological metagenomes</taxon>
    </lineage>
</organism>
<evidence type="ECO:0000313" key="1">
    <source>
        <dbReference type="EMBL" id="GAG32932.1"/>
    </source>
</evidence>
<comment type="caution">
    <text evidence="1">The sequence shown here is derived from an EMBL/GenBank/DDBJ whole genome shotgun (WGS) entry which is preliminary data.</text>
</comment>